<accession>Q98P24</accession>
<name>Q98P24_RHILO</name>
<evidence type="ECO:0000313" key="1">
    <source>
        <dbReference type="EMBL" id="BAB54831.1"/>
    </source>
</evidence>
<dbReference type="KEGG" id="mlo:mll9642"/>
<protein>
    <submittedName>
        <fullName evidence="1">Mll9642 protein</fullName>
    </submittedName>
</protein>
<dbReference type="EMBL" id="AP003017">
    <property type="protein sequence ID" value="BAB54831.1"/>
    <property type="molecule type" value="Genomic_DNA"/>
</dbReference>
<reference evidence="1 2" key="1">
    <citation type="journal article" date="2000" name="DNA Res.">
        <title>Complete genome structure of the nitrogen-fixing symbiotic bacterium Mesorhizobium loti.</title>
        <authorList>
            <person name="Kaneko T."/>
            <person name="Nakamura Y."/>
            <person name="Sato S."/>
            <person name="Asamizu E."/>
            <person name="Kato T."/>
            <person name="Sasamoto S."/>
            <person name="Watanabe A."/>
            <person name="Idesawa K."/>
            <person name="Ishikawa A."/>
            <person name="Kawashima K."/>
            <person name="Kimura T."/>
            <person name="Kishida Y."/>
            <person name="Kiyokawa C."/>
            <person name="Kohara M."/>
            <person name="Matsumoto M."/>
            <person name="Matsuno A."/>
            <person name="Mochizuki Y."/>
            <person name="Nakayama S."/>
            <person name="Nakazaki N."/>
            <person name="Shimpo S."/>
            <person name="Sugimoto M."/>
            <person name="Takeuchi C."/>
            <person name="Yamada M."/>
            <person name="Tabata S."/>
        </authorList>
    </citation>
    <scope>NUCLEOTIDE SEQUENCE [LARGE SCALE GENOMIC DNA]</scope>
    <source>
        <strain evidence="2">LMG 29417 / CECT 9101 / MAFF 303099</strain>
        <plasmid evidence="1 2">pMLb</plasmid>
    </source>
</reference>
<organism evidence="1 2">
    <name type="scientific">Mesorhizobium japonicum (strain LMG 29417 / CECT 9101 / MAFF 303099)</name>
    <name type="common">Mesorhizobium loti (strain MAFF 303099)</name>
    <dbReference type="NCBI Taxonomy" id="266835"/>
    <lineage>
        <taxon>Bacteria</taxon>
        <taxon>Pseudomonadati</taxon>
        <taxon>Pseudomonadota</taxon>
        <taxon>Alphaproteobacteria</taxon>
        <taxon>Hyphomicrobiales</taxon>
        <taxon>Phyllobacteriaceae</taxon>
        <taxon>Mesorhizobium</taxon>
    </lineage>
</organism>
<geneLocation type="plasmid" evidence="1 2">
    <name>pMLb</name>
</geneLocation>
<proteinExistence type="predicted"/>
<sequence length="229" mass="24844">MIRGGRNIAIVALAVLAVWFLGGRLLGFRSWEWHQKLVLEVDTPTGAKTGGSTVVIHASTEPKWIPISAAGGIQSYVKGESAFVEVSPGKYLFAILDYASGTDRAFSTFPEVGPNGYHRASAMETFRGTRVVARNKYPDFVTFDDISNPKSIKRVDPDNLSATFGPGVVLKQVTLTITGEAVTDGAIEKVLPWLADFYTVRLVDPSQRTQNPPDLLIRSITSGAFKTKG</sequence>
<keyword evidence="1" id="KW-0614">Plasmid</keyword>
<gene>
    <name evidence="1" type="ordered locus">mll9642</name>
</gene>
<dbReference type="HOGENOM" id="CLU_100985_0_0_5"/>
<dbReference type="RefSeq" id="WP_010916145.1">
    <property type="nucleotide sequence ID" value="NC_002682.1"/>
</dbReference>
<dbReference type="eggNOG" id="ENOG50332EF">
    <property type="taxonomic scope" value="Bacteria"/>
</dbReference>
<dbReference type="AlphaFoldDB" id="Q98P24"/>
<evidence type="ECO:0000313" key="2">
    <source>
        <dbReference type="Proteomes" id="UP000000552"/>
    </source>
</evidence>
<dbReference type="Proteomes" id="UP000000552">
    <property type="component" value="Plasmid pMLb"/>
</dbReference>